<accession>D8M1G0</accession>
<evidence type="ECO:0000256" key="2">
    <source>
        <dbReference type="SAM" id="Phobius"/>
    </source>
</evidence>
<feature type="transmembrane region" description="Helical" evidence="2">
    <location>
        <begin position="373"/>
        <end position="396"/>
    </location>
</feature>
<name>D8M1G0_BLAHO</name>
<dbReference type="EMBL" id="FN668645">
    <property type="protein sequence ID" value="CBK21899.2"/>
    <property type="molecule type" value="Genomic_DNA"/>
</dbReference>
<dbReference type="Proteomes" id="UP000008312">
    <property type="component" value="Unassembled WGS sequence"/>
</dbReference>
<keyword evidence="2" id="KW-0812">Transmembrane</keyword>
<feature type="region of interest" description="Disordered" evidence="1">
    <location>
        <begin position="244"/>
        <end position="269"/>
    </location>
</feature>
<proteinExistence type="predicted"/>
<dbReference type="AlphaFoldDB" id="D8M1G0"/>
<feature type="compositionally biased region" description="Basic residues" evidence="1">
    <location>
        <begin position="255"/>
        <end position="265"/>
    </location>
</feature>
<evidence type="ECO:0000256" key="1">
    <source>
        <dbReference type="SAM" id="MobiDB-lite"/>
    </source>
</evidence>
<organism evidence="3">
    <name type="scientific">Blastocystis hominis</name>
    <dbReference type="NCBI Taxonomy" id="12968"/>
    <lineage>
        <taxon>Eukaryota</taxon>
        <taxon>Sar</taxon>
        <taxon>Stramenopiles</taxon>
        <taxon>Bigyra</taxon>
        <taxon>Opalozoa</taxon>
        <taxon>Opalinata</taxon>
        <taxon>Blastocystidae</taxon>
        <taxon>Blastocystis</taxon>
    </lineage>
</organism>
<keyword evidence="2" id="KW-1133">Transmembrane helix</keyword>
<reference evidence="3" key="1">
    <citation type="submission" date="2010-02" db="EMBL/GenBank/DDBJ databases">
        <title>Sequencing and annotation of the Blastocystis hominis genome.</title>
        <authorList>
            <person name="Wincker P."/>
        </authorList>
    </citation>
    <scope>NUCLEOTIDE SEQUENCE</scope>
    <source>
        <strain evidence="3">Singapore isolate B</strain>
    </source>
</reference>
<keyword evidence="2" id="KW-0472">Membrane</keyword>
<evidence type="ECO:0000313" key="4">
    <source>
        <dbReference type="Proteomes" id="UP000008312"/>
    </source>
</evidence>
<evidence type="ECO:0000313" key="3">
    <source>
        <dbReference type="EMBL" id="CBK21899.2"/>
    </source>
</evidence>
<keyword evidence="4" id="KW-1185">Reference proteome</keyword>
<dbReference type="GeneID" id="24919208"/>
<gene>
    <name evidence="3" type="ORF">GSBLH_T00001995001</name>
</gene>
<dbReference type="RefSeq" id="XP_012895947.1">
    <property type="nucleotide sequence ID" value="XM_013040493.1"/>
</dbReference>
<sequence>MASCEEVIGEALDIIAYWCGNESIQPTLADLPSQIYAVCFRTRLESAVLVLKYSEDERGNAQVWKELEQRDENEDNWTFDEEQSLIGQLGRWNASESCNLLAGVMNELLTQLKQQPNESVLNVLEEKLYWLMVFIDHFVADYDSTEIPLQFEAIQSSPDYPLLAFLDLCVPRFPVSSCAERLDPLSALHPVARPLLARPAIPSLLPRSLHPALSPLPSPPLSRHLHHHRHHALLRLPVRLHLRRGPQNRAASPRAQHRAPHRRRQPAGLAGARFFARRFRAGRQGARETAGIERHARQPMGAVHHHPRLQHAENGRALRVPNSILFRGHLVTIVPNHLHVQFHRIHQVLPEFQSNPVPSLPFPRDSAGFAASLGLRFLLLAASFAASFAFFAAFAARRLPNPRSQAPPRSQPGDLFASRVGIASLCGNAPFHRQAFRSDAPQRSETPPQSVFVHQQSPGIVFRRGNTILSERRFGFFVDCRVDFAAASRAFAVRFPRSLLLPVVHEARHAIEHRCALALRSRPGPAGRLIA</sequence>
<protein>
    <submittedName>
        <fullName evidence="3">Uncharacterized protein</fullName>
    </submittedName>
</protein>
<dbReference type="InParanoid" id="D8M1G0"/>
<dbReference type="OrthoDB" id="10441734at2759"/>